<keyword evidence="3" id="KW-1185">Reference proteome</keyword>
<dbReference type="Pfam" id="PF13466">
    <property type="entry name" value="STAS_2"/>
    <property type="match status" value="1"/>
</dbReference>
<name>A0A510V616_9CELL</name>
<dbReference type="InterPro" id="IPR036513">
    <property type="entry name" value="STAS_dom_sf"/>
</dbReference>
<evidence type="ECO:0000259" key="1">
    <source>
        <dbReference type="Pfam" id="PF13466"/>
    </source>
</evidence>
<evidence type="ECO:0000313" key="3">
    <source>
        <dbReference type="Proteomes" id="UP000321118"/>
    </source>
</evidence>
<gene>
    <name evidence="2" type="ORF">CXY01_19010</name>
</gene>
<dbReference type="SUPFAM" id="SSF52091">
    <property type="entry name" value="SpoIIaa-like"/>
    <property type="match status" value="1"/>
</dbReference>
<proteinExistence type="predicted"/>
<reference evidence="2 3" key="1">
    <citation type="submission" date="2019-07" db="EMBL/GenBank/DDBJ databases">
        <title>Whole genome shotgun sequence of Cellulomonas xylanilytica NBRC 101102.</title>
        <authorList>
            <person name="Hosoyama A."/>
            <person name="Uohara A."/>
            <person name="Ohji S."/>
            <person name="Ichikawa N."/>
        </authorList>
    </citation>
    <scope>NUCLEOTIDE SEQUENCE [LARGE SCALE GENOMIC DNA]</scope>
    <source>
        <strain evidence="2 3">NBRC 101102</strain>
    </source>
</reference>
<dbReference type="EMBL" id="BJUB01000005">
    <property type="protein sequence ID" value="GEK21381.1"/>
    <property type="molecule type" value="Genomic_DNA"/>
</dbReference>
<sequence length="90" mass="9664">MTDVAVQVTLTGDIDVDLTDELDEAGRTAREHRLPIFVDAVGVSFMDSAGARFIGRCYGHGPLTVAASPPVRLLLKILAMDDVLTPREPS</sequence>
<dbReference type="Proteomes" id="UP000321118">
    <property type="component" value="Unassembled WGS sequence"/>
</dbReference>
<dbReference type="AlphaFoldDB" id="A0A510V616"/>
<dbReference type="CDD" id="cd07043">
    <property type="entry name" value="STAS_anti-anti-sigma_factors"/>
    <property type="match status" value="1"/>
</dbReference>
<comment type="caution">
    <text evidence="2">The sequence shown here is derived from an EMBL/GenBank/DDBJ whole genome shotgun (WGS) entry which is preliminary data.</text>
</comment>
<feature type="domain" description="MlaB-like STAS" evidence="1">
    <location>
        <begin position="8"/>
        <end position="69"/>
    </location>
</feature>
<protein>
    <recommendedName>
        <fullName evidence="1">MlaB-like STAS domain-containing protein</fullName>
    </recommendedName>
</protein>
<dbReference type="Gene3D" id="3.30.750.24">
    <property type="entry name" value="STAS domain"/>
    <property type="match status" value="1"/>
</dbReference>
<organism evidence="2 3">
    <name type="scientific">Cellulomonas xylanilytica</name>
    <dbReference type="NCBI Taxonomy" id="233583"/>
    <lineage>
        <taxon>Bacteria</taxon>
        <taxon>Bacillati</taxon>
        <taxon>Actinomycetota</taxon>
        <taxon>Actinomycetes</taxon>
        <taxon>Micrococcales</taxon>
        <taxon>Cellulomonadaceae</taxon>
        <taxon>Cellulomonas</taxon>
    </lineage>
</organism>
<evidence type="ECO:0000313" key="2">
    <source>
        <dbReference type="EMBL" id="GEK21381.1"/>
    </source>
</evidence>
<accession>A0A510V616</accession>
<dbReference type="InterPro" id="IPR058548">
    <property type="entry name" value="MlaB-like_STAS"/>
</dbReference>